<dbReference type="Pfam" id="PF06470">
    <property type="entry name" value="SMC_hinge"/>
    <property type="match status" value="1"/>
</dbReference>
<dbReference type="PIRSF" id="PIRSF005719">
    <property type="entry name" value="SMC"/>
    <property type="match status" value="1"/>
</dbReference>
<evidence type="ECO:0000256" key="1">
    <source>
        <dbReference type="ARBA" id="ARBA00022490"/>
    </source>
</evidence>
<dbReference type="InterPro" id="IPR027417">
    <property type="entry name" value="P-loop_NTPase"/>
</dbReference>
<dbReference type="GO" id="GO:0006260">
    <property type="term" value="P:DNA replication"/>
    <property type="evidence" value="ECO:0007669"/>
    <property type="project" value="UniProtKB-UniRule"/>
</dbReference>
<evidence type="ECO:0000256" key="5">
    <source>
        <dbReference type="ARBA" id="ARBA00023125"/>
    </source>
</evidence>
<sequence length="990" mass="113158">MYLKRIELNGFKSFAQKTVFEFPEPKDGRFVITSIVGPNGSGKSNVSDAIRWVLGEQSIKQLRGKKSHDIIFSGSNLKGQLGMASVSLVFDNKDGKIPVDYEEVIISRKIYRSGENEYLINGNKVRLIDFQILLAKAQFGNNSYGIIGQGVIDQFLFQTPAERKLFFDEASGIKEFQIRRHQASLRLKRTRENIDQAELLLTEVSPRVKHLYRQVKKLEKKQELDLELKEVQNNYYASVWNKNKKNVDELKEKIDKINKEYTILEEELFTVQSELAELAKEKSRGEAFDNLQDEYQKLFRKKNELEQERAKLSGRLQVEYGKAGEQQIGWLKTKVDQLKLQQNEHKINKEKLENIVNKISVEFTEKQKEVEEKERLLKDLQEKINKSFGSQNQNYSYQYGTTAVVNVLSNKESFGKVHGVVSSLAEVDLKYAIALDVSAGGNLSSVVVEDDVVAKKCIEYLRNNRLGTATFLPLNKIKPRPIYENQYDYLDYNGVFGFAVELAQFDDKYEGVFSYVFGSTLIVENIDTARKIGIGKIRMVTLEGDLLDMGGSMRGGYRSTKGGMFSFLNKNNSISESGMDYEKLKQELSYAQSNYLKVKESFGELSTQVHIYKNKLETILESERDVSRELAELEQELLVSTTQPGDYGEMMKNIQTQKDECDKKINELIVELNFACERMDQFNQDEEEKKKKIFSLQDLMQKKQSELNLLASEKNDGNIILARRETKQEDLEHEIKVETGEDIQFILKKGVEYVSADEFEDYKNNIQKLKYSLSLIGGIEESVVQEYEEVYQKYGNLNEKLEDLKKAVNDLDKLITELDFLMKQKRKKVFAQIKSEFSKYFSLLFGGGKAELIEIYGREQDEELEEGEEHKSLGKRILQGIDIMACPPGKKIKNIQSLSGGERTMTSIALICAILRANPSPFIVLDEVEAALDESNSVRFTEILEDLASRAQCVLITHNRSTMNVSDLLYGVTMGGDGVSHLVSVNLEKN</sequence>
<dbReference type="HAMAP" id="MF_01894">
    <property type="entry name" value="Smc_prok"/>
    <property type="match status" value="1"/>
</dbReference>
<organism evidence="8 9">
    <name type="scientific">Candidatus Magasanikbacteria bacterium CG_4_9_14_3_um_filter_32_9</name>
    <dbReference type="NCBI Taxonomy" id="1974644"/>
    <lineage>
        <taxon>Bacteria</taxon>
        <taxon>Candidatus Magasanikiibacteriota</taxon>
    </lineage>
</organism>
<dbReference type="SMART" id="SM00968">
    <property type="entry name" value="SMC_hinge"/>
    <property type="match status" value="1"/>
</dbReference>
<comment type="function">
    <text evidence="6">Required for chromosome condensation and partitioning.</text>
</comment>
<name>A0A2M7Z7X6_9BACT</name>
<proteinExistence type="inferred from homology"/>
<feature type="coiled-coil region" evidence="6">
    <location>
        <begin position="616"/>
        <end position="671"/>
    </location>
</feature>
<protein>
    <recommendedName>
        <fullName evidence="6">Chromosome partition protein Smc</fullName>
    </recommendedName>
</protein>
<dbReference type="AlphaFoldDB" id="A0A2M7Z7X6"/>
<dbReference type="SUPFAM" id="SSF75553">
    <property type="entry name" value="Smc hinge domain"/>
    <property type="match status" value="1"/>
</dbReference>
<feature type="binding site" evidence="6">
    <location>
        <begin position="38"/>
        <end position="45"/>
    </location>
    <ligand>
        <name>ATP</name>
        <dbReference type="ChEBI" id="CHEBI:30616"/>
    </ligand>
</feature>
<dbReference type="InterPro" id="IPR003395">
    <property type="entry name" value="RecF/RecN/SMC_N"/>
</dbReference>
<comment type="subcellular location">
    <subcellularLocation>
        <location evidence="6">Cytoplasm</location>
    </subcellularLocation>
</comment>
<dbReference type="InterPro" id="IPR036277">
    <property type="entry name" value="SMC_hinge_sf"/>
</dbReference>
<dbReference type="SUPFAM" id="SSF52540">
    <property type="entry name" value="P-loop containing nucleoside triphosphate hydrolases"/>
    <property type="match status" value="1"/>
</dbReference>
<gene>
    <name evidence="6" type="primary">smc</name>
    <name evidence="8" type="ORF">CO137_00005</name>
</gene>
<evidence type="ECO:0000256" key="4">
    <source>
        <dbReference type="ARBA" id="ARBA00023054"/>
    </source>
</evidence>
<dbReference type="GO" id="GO:0005694">
    <property type="term" value="C:chromosome"/>
    <property type="evidence" value="ECO:0007669"/>
    <property type="project" value="InterPro"/>
</dbReference>
<feature type="coiled-coil region" evidence="6">
    <location>
        <begin position="173"/>
        <end position="386"/>
    </location>
</feature>
<dbReference type="Proteomes" id="UP000230843">
    <property type="component" value="Unassembled WGS sequence"/>
</dbReference>
<dbReference type="InterPro" id="IPR010935">
    <property type="entry name" value="SMC_hinge"/>
</dbReference>
<dbReference type="GO" id="GO:0016887">
    <property type="term" value="F:ATP hydrolysis activity"/>
    <property type="evidence" value="ECO:0007669"/>
    <property type="project" value="InterPro"/>
</dbReference>
<evidence type="ECO:0000313" key="9">
    <source>
        <dbReference type="Proteomes" id="UP000230843"/>
    </source>
</evidence>
<comment type="similarity">
    <text evidence="6">Belongs to the SMC family.</text>
</comment>
<comment type="domain">
    <text evidence="6">Contains large globular domains required for ATP hydrolysis at each terminus and a third globular domain forming a flexible hinge near the middle of the molecule. These domains are separated by coiled-coil structures.</text>
</comment>
<dbReference type="InterPro" id="IPR024704">
    <property type="entry name" value="SMC"/>
</dbReference>
<keyword evidence="4 6" id="KW-0175">Coiled coil</keyword>
<feature type="coiled-coil region" evidence="6">
    <location>
        <begin position="784"/>
        <end position="824"/>
    </location>
</feature>
<dbReference type="InterPro" id="IPR011890">
    <property type="entry name" value="SMC_prok"/>
</dbReference>
<keyword evidence="5 6" id="KW-0238">DNA-binding</keyword>
<reference evidence="9" key="1">
    <citation type="submission" date="2017-09" db="EMBL/GenBank/DDBJ databases">
        <title>Depth-based differentiation of microbial function through sediment-hosted aquifers and enrichment of novel symbionts in the deep terrestrial subsurface.</title>
        <authorList>
            <person name="Probst A.J."/>
            <person name="Ladd B."/>
            <person name="Jarett J.K."/>
            <person name="Geller-Mcgrath D.E."/>
            <person name="Sieber C.M.K."/>
            <person name="Emerson J.B."/>
            <person name="Anantharaman K."/>
            <person name="Thomas B.C."/>
            <person name="Malmstrom R."/>
            <person name="Stieglmeier M."/>
            <person name="Klingl A."/>
            <person name="Woyke T."/>
            <person name="Ryan C.M."/>
            <person name="Banfield J.F."/>
        </authorList>
    </citation>
    <scope>NUCLEOTIDE SEQUENCE [LARGE SCALE GENOMIC DNA]</scope>
</reference>
<feature type="domain" description="SMC hinge" evidence="7">
    <location>
        <begin position="415"/>
        <end position="533"/>
    </location>
</feature>
<dbReference type="GO" id="GO:0030261">
    <property type="term" value="P:chromosome condensation"/>
    <property type="evidence" value="ECO:0007669"/>
    <property type="project" value="InterPro"/>
</dbReference>
<dbReference type="Pfam" id="PF02463">
    <property type="entry name" value="SMC_N"/>
    <property type="match status" value="1"/>
</dbReference>
<dbReference type="GO" id="GO:0007059">
    <property type="term" value="P:chromosome segregation"/>
    <property type="evidence" value="ECO:0007669"/>
    <property type="project" value="UniProtKB-UniRule"/>
</dbReference>
<keyword evidence="1 6" id="KW-0963">Cytoplasm</keyword>
<dbReference type="GO" id="GO:0005737">
    <property type="term" value="C:cytoplasm"/>
    <property type="evidence" value="ECO:0007669"/>
    <property type="project" value="UniProtKB-SubCell"/>
</dbReference>
<evidence type="ECO:0000259" key="7">
    <source>
        <dbReference type="SMART" id="SM00968"/>
    </source>
</evidence>
<accession>A0A2M7Z7X6</accession>
<dbReference type="Gene3D" id="1.20.1060.20">
    <property type="match status" value="1"/>
</dbReference>
<evidence type="ECO:0000256" key="3">
    <source>
        <dbReference type="ARBA" id="ARBA00022840"/>
    </source>
</evidence>
<dbReference type="GO" id="GO:0007062">
    <property type="term" value="P:sister chromatid cohesion"/>
    <property type="evidence" value="ECO:0007669"/>
    <property type="project" value="InterPro"/>
</dbReference>
<dbReference type="Gene3D" id="3.30.70.1620">
    <property type="match status" value="1"/>
</dbReference>
<evidence type="ECO:0000256" key="2">
    <source>
        <dbReference type="ARBA" id="ARBA00022741"/>
    </source>
</evidence>
<keyword evidence="2 6" id="KW-0547">Nucleotide-binding</keyword>
<keyword evidence="3 6" id="KW-0067">ATP-binding</keyword>
<dbReference type="GO" id="GO:0003677">
    <property type="term" value="F:DNA binding"/>
    <property type="evidence" value="ECO:0007669"/>
    <property type="project" value="UniProtKB-UniRule"/>
</dbReference>
<comment type="caution">
    <text evidence="8">The sequence shown here is derived from an EMBL/GenBank/DDBJ whole genome shotgun (WGS) entry which is preliminary data.</text>
</comment>
<dbReference type="PANTHER" id="PTHR43977">
    <property type="entry name" value="STRUCTURAL MAINTENANCE OF CHROMOSOMES PROTEIN 3"/>
    <property type="match status" value="1"/>
</dbReference>
<evidence type="ECO:0000256" key="6">
    <source>
        <dbReference type="HAMAP-Rule" id="MF_01894"/>
    </source>
</evidence>
<evidence type="ECO:0000313" key="8">
    <source>
        <dbReference type="EMBL" id="PJA90564.1"/>
    </source>
</evidence>
<dbReference type="Gene3D" id="3.40.50.300">
    <property type="entry name" value="P-loop containing nucleotide triphosphate hydrolases"/>
    <property type="match status" value="2"/>
</dbReference>
<dbReference type="GO" id="GO:0005524">
    <property type="term" value="F:ATP binding"/>
    <property type="evidence" value="ECO:0007669"/>
    <property type="project" value="UniProtKB-UniRule"/>
</dbReference>
<comment type="subunit">
    <text evidence="6">Homodimer.</text>
</comment>
<dbReference type="EMBL" id="PFVJ01000001">
    <property type="protein sequence ID" value="PJA90564.1"/>
    <property type="molecule type" value="Genomic_DNA"/>
</dbReference>